<keyword evidence="1" id="KW-0456">Lyase</keyword>
<dbReference type="SUPFAM" id="SSF51621">
    <property type="entry name" value="Phosphoenolpyruvate/pyruvate domain"/>
    <property type="match status" value="1"/>
</dbReference>
<evidence type="ECO:0000313" key="1">
    <source>
        <dbReference type="EMBL" id="MFB5682267.1"/>
    </source>
</evidence>
<proteinExistence type="predicted"/>
<keyword evidence="2" id="KW-1185">Reference proteome</keyword>
<dbReference type="PANTHER" id="PTHR42905:SF16">
    <property type="entry name" value="CARBOXYPHOSPHONOENOLPYRUVATE PHOSPHONOMUTASE-LIKE PROTEIN (AFU_ORTHOLOGUE AFUA_5G07230)"/>
    <property type="match status" value="1"/>
</dbReference>
<dbReference type="PANTHER" id="PTHR42905">
    <property type="entry name" value="PHOSPHOENOLPYRUVATE CARBOXYLASE"/>
    <property type="match status" value="1"/>
</dbReference>
<dbReference type="Pfam" id="PF13714">
    <property type="entry name" value="PEP_mutase"/>
    <property type="match status" value="1"/>
</dbReference>
<dbReference type="InterPro" id="IPR040442">
    <property type="entry name" value="Pyrv_kinase-like_dom_sf"/>
</dbReference>
<gene>
    <name evidence="1" type="ORF">ACE3NQ_15180</name>
</gene>
<dbReference type="GO" id="GO:0016829">
    <property type="term" value="F:lyase activity"/>
    <property type="evidence" value="ECO:0007669"/>
    <property type="project" value="UniProtKB-KW"/>
</dbReference>
<reference evidence="1 2" key="1">
    <citation type="submission" date="2024-09" db="EMBL/GenBank/DDBJ databases">
        <authorList>
            <person name="Ruan L."/>
        </authorList>
    </citation>
    <scope>NUCLEOTIDE SEQUENCE [LARGE SCALE GENOMIC DNA]</scope>
    <source>
        <strain evidence="1 2">D33</strain>
    </source>
</reference>
<dbReference type="InterPro" id="IPR039556">
    <property type="entry name" value="ICL/PEPM"/>
</dbReference>
<accession>A0ABV5B987</accession>
<name>A0ABV5B987_9BACL</name>
<comment type="caution">
    <text evidence="1">The sequence shown here is derived from an EMBL/GenBank/DDBJ whole genome shotgun (WGS) entry which is preliminary data.</text>
</comment>
<dbReference type="Gene3D" id="3.20.20.60">
    <property type="entry name" value="Phosphoenolpyruvate-binding domains"/>
    <property type="match status" value="1"/>
</dbReference>
<organism evidence="1 2">
    <name type="scientific">Paenibacillus terreus</name>
    <dbReference type="NCBI Taxonomy" id="1387834"/>
    <lineage>
        <taxon>Bacteria</taxon>
        <taxon>Bacillati</taxon>
        <taxon>Bacillota</taxon>
        <taxon>Bacilli</taxon>
        <taxon>Bacillales</taxon>
        <taxon>Paenibacillaceae</taxon>
        <taxon>Paenibacillus</taxon>
    </lineage>
</organism>
<evidence type="ECO:0000313" key="2">
    <source>
        <dbReference type="Proteomes" id="UP001580407"/>
    </source>
</evidence>
<dbReference type="InterPro" id="IPR015813">
    <property type="entry name" value="Pyrv/PenolPyrv_kinase-like_dom"/>
</dbReference>
<dbReference type="CDD" id="cd00377">
    <property type="entry name" value="ICL_PEPM"/>
    <property type="match status" value="1"/>
</dbReference>
<sequence>MSMIREFNNLHTSEELLFLGNAWDLLSALTLEKTGFKAIGTTSWGIANSLGYADGELIDFNQNLAIVKTIAENVKIPVSADIEAGYSEDFNTIIDNVLRTADVGVAGINIEDSLKKETGLRDIADHCSLLIKMRTALENRGFKDFYINARTDTYFQLENPFNETIDRASAYVESGASGIFVPGVTEEDEIQQIAAQVKAPLNILSLPNLTSCNKLKELGVKRFSFGNALSDKVIACLQNNAAKLLELQDTSHLYEN</sequence>
<dbReference type="Proteomes" id="UP001580407">
    <property type="component" value="Unassembled WGS sequence"/>
</dbReference>
<dbReference type="RefSeq" id="WP_375526025.1">
    <property type="nucleotide sequence ID" value="NZ_JBHILM010000016.1"/>
</dbReference>
<protein>
    <submittedName>
        <fullName evidence="1">Isocitrate lyase/phosphoenolpyruvate mutase family protein</fullName>
    </submittedName>
</protein>
<dbReference type="EMBL" id="JBHILM010000016">
    <property type="protein sequence ID" value="MFB5682267.1"/>
    <property type="molecule type" value="Genomic_DNA"/>
</dbReference>